<dbReference type="CDD" id="cd04647">
    <property type="entry name" value="LbH_MAT_like"/>
    <property type="match status" value="1"/>
</dbReference>
<protein>
    <submittedName>
        <fullName evidence="1">Acyltransferase</fullName>
        <ecNumber evidence="1">2.3.1.-</ecNumber>
    </submittedName>
</protein>
<evidence type="ECO:0000313" key="2">
    <source>
        <dbReference type="Proteomes" id="UP001293718"/>
    </source>
</evidence>
<dbReference type="EC" id="2.3.1.-" evidence="1"/>
<comment type="caution">
    <text evidence="1">The sequence shown here is derived from an EMBL/GenBank/DDBJ whole genome shotgun (WGS) entry which is preliminary data.</text>
</comment>
<evidence type="ECO:0000313" key="1">
    <source>
        <dbReference type="EMBL" id="MDZ5456529.1"/>
    </source>
</evidence>
<dbReference type="EMBL" id="JAXOJX010000009">
    <property type="protein sequence ID" value="MDZ5456529.1"/>
    <property type="molecule type" value="Genomic_DNA"/>
</dbReference>
<dbReference type="Pfam" id="PF00132">
    <property type="entry name" value="Hexapep"/>
    <property type="match status" value="1"/>
</dbReference>
<keyword evidence="1" id="KW-0808">Transferase</keyword>
<accession>A0ABU5IBR4</accession>
<proteinExistence type="predicted"/>
<name>A0ABU5IBR4_9BURK</name>
<dbReference type="InterPro" id="IPR001451">
    <property type="entry name" value="Hexapep"/>
</dbReference>
<dbReference type="Gene3D" id="2.160.10.10">
    <property type="entry name" value="Hexapeptide repeat proteins"/>
    <property type="match status" value="2"/>
</dbReference>
<keyword evidence="2" id="KW-1185">Reference proteome</keyword>
<dbReference type="Proteomes" id="UP001293718">
    <property type="component" value="Unassembled WGS sequence"/>
</dbReference>
<keyword evidence="1" id="KW-0012">Acyltransferase</keyword>
<gene>
    <name evidence="1" type="ORF">SM757_08065</name>
</gene>
<dbReference type="SUPFAM" id="SSF51161">
    <property type="entry name" value="Trimeric LpxA-like enzymes"/>
    <property type="match status" value="1"/>
</dbReference>
<dbReference type="PANTHER" id="PTHR23416">
    <property type="entry name" value="SIALIC ACID SYNTHASE-RELATED"/>
    <property type="match status" value="1"/>
</dbReference>
<reference evidence="1 2" key="1">
    <citation type="submission" date="2023-11" db="EMBL/GenBank/DDBJ databases">
        <title>Draft genome of Azohydromonas lata strain H1 (DSM1123), a polyhydroxyalkanoate producer.</title>
        <authorList>
            <person name="Traversa D."/>
            <person name="D'Addabbo P."/>
            <person name="Pazzani C."/>
            <person name="Manzari C."/>
            <person name="Chiara M."/>
            <person name="Scrascia M."/>
        </authorList>
    </citation>
    <scope>NUCLEOTIDE SEQUENCE [LARGE SCALE GENOMIC DNA]</scope>
    <source>
        <strain evidence="1 2">H1</strain>
    </source>
</reference>
<dbReference type="RefSeq" id="WP_322465057.1">
    <property type="nucleotide sequence ID" value="NZ_JAXOJX010000009.1"/>
</dbReference>
<dbReference type="InterPro" id="IPR011004">
    <property type="entry name" value="Trimer_LpxA-like_sf"/>
</dbReference>
<dbReference type="InterPro" id="IPR051159">
    <property type="entry name" value="Hexapeptide_acetyltransf"/>
</dbReference>
<dbReference type="GO" id="GO:0016746">
    <property type="term" value="F:acyltransferase activity"/>
    <property type="evidence" value="ECO:0007669"/>
    <property type="project" value="UniProtKB-KW"/>
</dbReference>
<organism evidence="1 2">
    <name type="scientific">Azohydromonas lata</name>
    <dbReference type="NCBI Taxonomy" id="45677"/>
    <lineage>
        <taxon>Bacteria</taxon>
        <taxon>Pseudomonadati</taxon>
        <taxon>Pseudomonadota</taxon>
        <taxon>Betaproteobacteria</taxon>
        <taxon>Burkholderiales</taxon>
        <taxon>Sphaerotilaceae</taxon>
        <taxon>Azohydromonas</taxon>
    </lineage>
</organism>
<sequence length="237" mass="25841">MIKTLVRAFLPIRLRVIISLRSRRGRLSIGRGSRIHRTTQIFGRAHVRIGNNTSLAERTWLNVNHPSGDTPAIIIGNNCFIGRDNFFTSGKSIVIGDYCLTGIGCRFVGSTHVADDPRRPIISTGTTATDIISVGSNCFFGTDATVLGHVNIGHGCVIGARSVVTKDVPPFSVVVGSPARVIKRFSFRRNAWISVDQLAEGDLDDNPDAQKYSTLLRSQYPEVMLPWVAAGTEMGSF</sequence>
<dbReference type="PANTHER" id="PTHR23416:SF54">
    <property type="entry name" value="ACETYLTRANSFERASE, CYSE_LACA_LPXA_NODL FAMILY (AFU_ORTHOLOGUE AFUA_2G08430)-RELATED"/>
    <property type="match status" value="1"/>
</dbReference>